<sequence>MLLSVGNTLTLFLLTVAKIWDGCCCDTVTTSAPDLRPLNKVCVSPWQFHMGIIAAILSPGSKGLSSG</sequence>
<protein>
    <submittedName>
        <fullName evidence="2">Putative secreted protein</fullName>
    </submittedName>
</protein>
<dbReference type="EMBL" id="GFTR01000054">
    <property type="protein sequence ID" value="JAW16372.1"/>
    <property type="molecule type" value="Transcribed_RNA"/>
</dbReference>
<proteinExistence type="predicted"/>
<dbReference type="AlphaFoldDB" id="A0A224Y5H6"/>
<evidence type="ECO:0000256" key="1">
    <source>
        <dbReference type="SAM" id="SignalP"/>
    </source>
</evidence>
<keyword evidence="1" id="KW-0732">Signal</keyword>
<feature type="chain" id="PRO_5011990889" evidence="1">
    <location>
        <begin position="26"/>
        <end position="67"/>
    </location>
</feature>
<name>A0A224Y5H6_9HEMI</name>
<evidence type="ECO:0000313" key="2">
    <source>
        <dbReference type="EMBL" id="JAW16372.1"/>
    </source>
</evidence>
<accession>A0A224Y5H6</accession>
<feature type="signal peptide" evidence="1">
    <location>
        <begin position="1"/>
        <end position="25"/>
    </location>
</feature>
<reference evidence="2" key="1">
    <citation type="journal article" date="2018" name="PLoS Negl. Trop. Dis.">
        <title>An insight into the salivary gland and fat body transcriptome of Panstrongylus lignarius (Hemiptera: Heteroptera), the main vector of Chagas disease in Peru.</title>
        <authorList>
            <person name="Nevoa J.C."/>
            <person name="Mendes M.T."/>
            <person name="da Silva M.V."/>
            <person name="Soares S.C."/>
            <person name="Oliveira C.J.F."/>
            <person name="Ribeiro J.M.C."/>
        </authorList>
    </citation>
    <scope>NUCLEOTIDE SEQUENCE</scope>
</reference>
<organism evidence="2">
    <name type="scientific">Panstrongylus lignarius</name>
    <dbReference type="NCBI Taxonomy" id="156445"/>
    <lineage>
        <taxon>Eukaryota</taxon>
        <taxon>Metazoa</taxon>
        <taxon>Ecdysozoa</taxon>
        <taxon>Arthropoda</taxon>
        <taxon>Hexapoda</taxon>
        <taxon>Insecta</taxon>
        <taxon>Pterygota</taxon>
        <taxon>Neoptera</taxon>
        <taxon>Paraneoptera</taxon>
        <taxon>Hemiptera</taxon>
        <taxon>Heteroptera</taxon>
        <taxon>Panheteroptera</taxon>
        <taxon>Cimicomorpha</taxon>
        <taxon>Reduviidae</taxon>
        <taxon>Triatominae</taxon>
        <taxon>Panstrongylus</taxon>
    </lineage>
</organism>